<gene>
    <name evidence="1" type="ORF">OCTVUL_1B024722</name>
</gene>
<protein>
    <submittedName>
        <fullName evidence="1">Uncharacterized protein</fullName>
    </submittedName>
</protein>
<sequence>MEVKRFNHLLIPNSIRGVIIGFKIVETPINLVHLPVTLDTIRSLEVSLTDQNGVQLNLRMENLMIRFHIREM</sequence>
<keyword evidence="2" id="KW-1185">Reference proteome</keyword>
<organism evidence="1 2">
    <name type="scientific">Octopus vulgaris</name>
    <name type="common">Common octopus</name>
    <dbReference type="NCBI Taxonomy" id="6645"/>
    <lineage>
        <taxon>Eukaryota</taxon>
        <taxon>Metazoa</taxon>
        <taxon>Spiralia</taxon>
        <taxon>Lophotrochozoa</taxon>
        <taxon>Mollusca</taxon>
        <taxon>Cephalopoda</taxon>
        <taxon>Coleoidea</taxon>
        <taxon>Octopodiformes</taxon>
        <taxon>Octopoda</taxon>
        <taxon>Incirrata</taxon>
        <taxon>Octopodidae</taxon>
        <taxon>Octopus</taxon>
    </lineage>
</organism>
<proteinExistence type="predicted"/>
<reference evidence="1" key="1">
    <citation type="submission" date="2023-08" db="EMBL/GenBank/DDBJ databases">
        <authorList>
            <person name="Alioto T."/>
            <person name="Alioto T."/>
            <person name="Gomez Garrido J."/>
        </authorList>
    </citation>
    <scope>NUCLEOTIDE SEQUENCE</scope>
</reference>
<accession>A0AA36BK68</accession>
<evidence type="ECO:0000313" key="1">
    <source>
        <dbReference type="EMBL" id="CAI9735628.1"/>
    </source>
</evidence>
<evidence type="ECO:0000313" key="2">
    <source>
        <dbReference type="Proteomes" id="UP001162480"/>
    </source>
</evidence>
<name>A0AA36BK68_OCTVU</name>
<dbReference type="AlphaFoldDB" id="A0AA36BK68"/>
<dbReference type="EMBL" id="OX597830">
    <property type="protein sequence ID" value="CAI9735628.1"/>
    <property type="molecule type" value="Genomic_DNA"/>
</dbReference>
<dbReference type="Proteomes" id="UP001162480">
    <property type="component" value="Chromosome 17"/>
</dbReference>